<reference evidence="2" key="2">
    <citation type="submission" date="2024-10" db="UniProtKB">
        <authorList>
            <consortium name="EnsemblProtists"/>
        </authorList>
    </citation>
    <scope>IDENTIFICATION</scope>
</reference>
<dbReference type="PaxDb" id="2903-EOD34287"/>
<dbReference type="KEGG" id="ehx:EMIHUDRAFT_201995"/>
<evidence type="ECO:0000313" key="2">
    <source>
        <dbReference type="EnsemblProtists" id="EOD34287"/>
    </source>
</evidence>
<sequence length="732" mass="76810">MRLPAKIAARARQAAVASAGRVGEAEDGPRAALSDGGLAASEGPASPPRSDGGVQGPASPRERIIPTSDVRDKGPKVSPRKGSEELRQAAALRHARAEAQRERLAAEEEAQAAEKRLAMERRLARAEASRGETVCRARAEIRKVDEVAFINKASDAPRLGGQPPANPSEPQRISRLQASRRREIALESRKGELATEQAARALKARERELSANARRLAMGGKQQPHAARSASSPVAGRFEHRGAFGALLCASETDQTDAEADAAPTATDEASDAVPQAAAKAGTSRGGDGTLKKGAPAAPPPPTFEPEPEVVHAQRARQERIMNHESLITHRSEDLEPLWSVGGGGQGGHGGRRLARLCASLSEAAATRALLAAAALPCNRVHLLLRSHVVAGLATCTLASAVQAARPDACDASEPEPATSGEGGGDVCLLPALLRLLRLLITPLPPGLAVRGELRAALSKLRADLVTLLVVSGGMKSLQEHCARRAATLAQATAHGALLRQYVALLHALLLPVHEDPAGASCASVFKEFLRSSCVCGLPALACAMLVEASQPGGGEVGSLLHELLLVLGIFVHGSRANAELLRWRCGERPTMLQRLVSLPFRYWCVPALRRVLLPTLLCGCLHDPTNTQILSASLHPAHLVRFLQEETESAGDSPSGATPAAVLLPDPSELPIVNMDYALSARLPREEWAGAIAFFSRQPASPSSTASSPPAARSVDGEDCPSALCLAQQAA</sequence>
<dbReference type="EnsemblProtists" id="EOD34287">
    <property type="protein sequence ID" value="EOD34287"/>
    <property type="gene ID" value="EMIHUDRAFT_201995"/>
</dbReference>
<feature type="region of interest" description="Disordered" evidence="1">
    <location>
        <begin position="698"/>
        <end position="720"/>
    </location>
</feature>
<dbReference type="PANTHER" id="PTHR31434:SF2">
    <property type="entry name" value="S PHASE CYCLIN A-ASSOCIATED PROTEIN IN THE ENDOPLASMIC RETICULUM"/>
    <property type="match status" value="1"/>
</dbReference>
<dbReference type="eggNOG" id="KOG4722">
    <property type="taxonomic scope" value="Eukaryota"/>
</dbReference>
<name>A0A0D3KEV2_EMIH1</name>
<feature type="region of interest" description="Disordered" evidence="1">
    <location>
        <begin position="153"/>
        <end position="178"/>
    </location>
</feature>
<evidence type="ECO:0000313" key="3">
    <source>
        <dbReference type="Proteomes" id="UP000013827"/>
    </source>
</evidence>
<feature type="compositionally biased region" description="Polar residues" evidence="1">
    <location>
        <begin position="168"/>
        <end position="177"/>
    </location>
</feature>
<evidence type="ECO:0000256" key="1">
    <source>
        <dbReference type="SAM" id="MobiDB-lite"/>
    </source>
</evidence>
<dbReference type="RefSeq" id="XP_005786716.1">
    <property type="nucleotide sequence ID" value="XM_005786659.1"/>
</dbReference>
<dbReference type="AlphaFoldDB" id="A0A0D3KEV2"/>
<proteinExistence type="predicted"/>
<dbReference type="Proteomes" id="UP000013827">
    <property type="component" value="Unassembled WGS sequence"/>
</dbReference>
<protein>
    <recommendedName>
        <fullName evidence="4">S phase cyclin A-associated protein in the endoplasmic reticulum N-terminal domain-containing protein</fullName>
    </recommendedName>
</protein>
<dbReference type="GeneID" id="17279558"/>
<feature type="compositionally biased region" description="Basic and acidic residues" evidence="1">
    <location>
        <begin position="60"/>
        <end position="87"/>
    </location>
</feature>
<reference evidence="3" key="1">
    <citation type="journal article" date="2013" name="Nature">
        <title>Pan genome of the phytoplankton Emiliania underpins its global distribution.</title>
        <authorList>
            <person name="Read B.A."/>
            <person name="Kegel J."/>
            <person name="Klute M.J."/>
            <person name="Kuo A."/>
            <person name="Lefebvre S.C."/>
            <person name="Maumus F."/>
            <person name="Mayer C."/>
            <person name="Miller J."/>
            <person name="Monier A."/>
            <person name="Salamov A."/>
            <person name="Young J."/>
            <person name="Aguilar M."/>
            <person name="Claverie J.M."/>
            <person name="Frickenhaus S."/>
            <person name="Gonzalez K."/>
            <person name="Herman E.K."/>
            <person name="Lin Y.C."/>
            <person name="Napier J."/>
            <person name="Ogata H."/>
            <person name="Sarno A.F."/>
            <person name="Shmutz J."/>
            <person name="Schroeder D."/>
            <person name="de Vargas C."/>
            <person name="Verret F."/>
            <person name="von Dassow P."/>
            <person name="Valentin K."/>
            <person name="Van de Peer Y."/>
            <person name="Wheeler G."/>
            <person name="Dacks J.B."/>
            <person name="Delwiche C.F."/>
            <person name="Dyhrman S.T."/>
            <person name="Glockner G."/>
            <person name="John U."/>
            <person name="Richards T."/>
            <person name="Worden A.Z."/>
            <person name="Zhang X."/>
            <person name="Grigoriev I.V."/>
            <person name="Allen A.E."/>
            <person name="Bidle K."/>
            <person name="Borodovsky M."/>
            <person name="Bowler C."/>
            <person name="Brownlee C."/>
            <person name="Cock J.M."/>
            <person name="Elias M."/>
            <person name="Gladyshev V.N."/>
            <person name="Groth M."/>
            <person name="Guda C."/>
            <person name="Hadaegh A."/>
            <person name="Iglesias-Rodriguez M.D."/>
            <person name="Jenkins J."/>
            <person name="Jones B.M."/>
            <person name="Lawson T."/>
            <person name="Leese F."/>
            <person name="Lindquist E."/>
            <person name="Lobanov A."/>
            <person name="Lomsadze A."/>
            <person name="Malik S.B."/>
            <person name="Marsh M.E."/>
            <person name="Mackinder L."/>
            <person name="Mock T."/>
            <person name="Mueller-Roeber B."/>
            <person name="Pagarete A."/>
            <person name="Parker M."/>
            <person name="Probert I."/>
            <person name="Quesneville H."/>
            <person name="Raines C."/>
            <person name="Rensing S.A."/>
            <person name="Riano-Pachon D.M."/>
            <person name="Richier S."/>
            <person name="Rokitta S."/>
            <person name="Shiraiwa Y."/>
            <person name="Soanes D.M."/>
            <person name="van der Giezen M."/>
            <person name="Wahlund T.M."/>
            <person name="Williams B."/>
            <person name="Wilson W."/>
            <person name="Wolfe G."/>
            <person name="Wurch L.L."/>
        </authorList>
    </citation>
    <scope>NUCLEOTIDE SEQUENCE</scope>
</reference>
<organism evidence="2 3">
    <name type="scientific">Emiliania huxleyi (strain CCMP1516)</name>
    <dbReference type="NCBI Taxonomy" id="280463"/>
    <lineage>
        <taxon>Eukaryota</taxon>
        <taxon>Haptista</taxon>
        <taxon>Haptophyta</taxon>
        <taxon>Prymnesiophyceae</taxon>
        <taxon>Isochrysidales</taxon>
        <taxon>Noelaerhabdaceae</taxon>
        <taxon>Emiliania</taxon>
    </lineage>
</organism>
<dbReference type="PANTHER" id="PTHR31434">
    <property type="entry name" value="S PHASE CYCLIN A-ASSOCIATED PROTEIN IN THE ENDOPLASMIC RETICULUM"/>
    <property type="match status" value="1"/>
</dbReference>
<accession>A0A0D3KEV2</accession>
<feature type="region of interest" description="Disordered" evidence="1">
    <location>
        <begin position="255"/>
        <end position="314"/>
    </location>
</feature>
<feature type="region of interest" description="Disordered" evidence="1">
    <location>
        <begin position="216"/>
        <end position="235"/>
    </location>
</feature>
<dbReference type="HOGENOM" id="CLU_378771_0_0_1"/>
<feature type="region of interest" description="Disordered" evidence="1">
    <location>
        <begin position="15"/>
        <end position="111"/>
    </location>
</feature>
<feature type="compositionally biased region" description="Basic and acidic residues" evidence="1">
    <location>
        <begin position="95"/>
        <end position="111"/>
    </location>
</feature>
<evidence type="ECO:0008006" key="4">
    <source>
        <dbReference type="Google" id="ProtNLM"/>
    </source>
</evidence>
<feature type="compositionally biased region" description="Low complexity" evidence="1">
    <location>
        <begin position="698"/>
        <end position="715"/>
    </location>
</feature>
<keyword evidence="3" id="KW-1185">Reference proteome</keyword>